<dbReference type="InterPro" id="IPR000719">
    <property type="entry name" value="Prot_kinase_dom"/>
</dbReference>
<keyword evidence="3" id="KW-0418">Kinase</keyword>
<dbReference type="Gene3D" id="1.25.40.10">
    <property type="entry name" value="Tetratricopeptide repeat domain"/>
    <property type="match status" value="2"/>
</dbReference>
<keyword evidence="2" id="KW-0547">Nucleotide-binding</keyword>
<keyword evidence="1" id="KW-0808">Transferase</keyword>
<dbReference type="Gene3D" id="1.10.510.10">
    <property type="entry name" value="Transferase(Phosphotransferase) domain 1"/>
    <property type="match status" value="1"/>
</dbReference>
<keyword evidence="4" id="KW-0067">ATP-binding</keyword>
<evidence type="ECO:0000313" key="7">
    <source>
        <dbReference type="Proteomes" id="UP001500665"/>
    </source>
</evidence>
<comment type="caution">
    <text evidence="6">The sequence shown here is derived from an EMBL/GenBank/DDBJ whole genome shotgun (WGS) entry which is preliminary data.</text>
</comment>
<protein>
    <recommendedName>
        <fullName evidence="5">Protein kinase domain-containing protein</fullName>
    </recommendedName>
</protein>
<dbReference type="PANTHER" id="PTHR43289:SF34">
    <property type="entry name" value="SERINE_THREONINE-PROTEIN KINASE YBDM-RELATED"/>
    <property type="match status" value="1"/>
</dbReference>
<name>A0ABP4AZZ1_9ACTN</name>
<dbReference type="InterPro" id="IPR011990">
    <property type="entry name" value="TPR-like_helical_dom_sf"/>
</dbReference>
<sequence>MREQLRAGDPQSAGPYRLYGRLGEGRMGVLFNGRAEDGRQVALRTVRPQFAADPAFRQRLAQAASALHRIADPALAPLVDASFDGPLWLASTYFPGPSLAEAVHRHGPWDAEAVRSLGVSLTRALAALHAHGMTHLDLTPRNVILAEDGPRLVDFGIMGIFGAVSRTAIGAPMGTPPFLPPELFRPPHEPGPAGDVFVLGVLLAYAASGSGPFGGGPPSAVAHRVLNEAPDLSPVAPSLREAVAACLAKDPSRRPSLRDLHEALASAGPLTRQRLPEKAAEMVDAQQPEARQARPKLLQDGLARLRSQDLDGARALFQHALSGGDEVVAPVAMNALGLVEKLAGNIDAARHWYTRSLSLSGPDEARETLWDLALLEYEEGVPDAARHRLRQVVDARDPEHFAEAARILGDLEAEQGDLSAARHWYQQAIATGHPEDAPRAMAALGGLEEKLEDVDAARHWYLEAIATRHPELAPQSMLALGIMLALHEELKDAVAWLEAAAGSRHPRYAPEALECLRALAGKRKRNGFWRRALGSVEITFGEE</sequence>
<dbReference type="InterPro" id="IPR006597">
    <property type="entry name" value="Sel1-like"/>
</dbReference>
<dbReference type="Pfam" id="PF13432">
    <property type="entry name" value="TPR_16"/>
    <property type="match status" value="3"/>
</dbReference>
<dbReference type="SUPFAM" id="SSF81901">
    <property type="entry name" value="HCP-like"/>
    <property type="match status" value="1"/>
</dbReference>
<dbReference type="Pfam" id="PF00069">
    <property type="entry name" value="Pkinase"/>
    <property type="match status" value="1"/>
</dbReference>
<evidence type="ECO:0000313" key="6">
    <source>
        <dbReference type="EMBL" id="GAA0942363.1"/>
    </source>
</evidence>
<evidence type="ECO:0000256" key="2">
    <source>
        <dbReference type="ARBA" id="ARBA00022741"/>
    </source>
</evidence>
<evidence type="ECO:0000256" key="4">
    <source>
        <dbReference type="ARBA" id="ARBA00022840"/>
    </source>
</evidence>
<dbReference type="InterPro" id="IPR011009">
    <property type="entry name" value="Kinase-like_dom_sf"/>
</dbReference>
<feature type="domain" description="Protein kinase" evidence="5">
    <location>
        <begin position="16"/>
        <end position="264"/>
    </location>
</feature>
<evidence type="ECO:0000259" key="5">
    <source>
        <dbReference type="PROSITE" id="PS50011"/>
    </source>
</evidence>
<evidence type="ECO:0000256" key="3">
    <source>
        <dbReference type="ARBA" id="ARBA00022777"/>
    </source>
</evidence>
<accession>A0ABP4AZZ1</accession>
<dbReference type="PROSITE" id="PS00109">
    <property type="entry name" value="PROTEIN_KINASE_TYR"/>
    <property type="match status" value="1"/>
</dbReference>
<dbReference type="SMART" id="SM00671">
    <property type="entry name" value="SEL1"/>
    <property type="match status" value="3"/>
</dbReference>
<dbReference type="InterPro" id="IPR008266">
    <property type="entry name" value="Tyr_kinase_AS"/>
</dbReference>
<proteinExistence type="predicted"/>
<dbReference type="CDD" id="cd14014">
    <property type="entry name" value="STKc_PknB_like"/>
    <property type="match status" value="1"/>
</dbReference>
<keyword evidence="7" id="KW-1185">Reference proteome</keyword>
<dbReference type="RefSeq" id="WP_344237869.1">
    <property type="nucleotide sequence ID" value="NZ_BAAAHH010000003.1"/>
</dbReference>
<dbReference type="EMBL" id="BAAAHH010000003">
    <property type="protein sequence ID" value="GAA0942363.1"/>
    <property type="molecule type" value="Genomic_DNA"/>
</dbReference>
<dbReference type="PANTHER" id="PTHR43289">
    <property type="entry name" value="MITOGEN-ACTIVATED PROTEIN KINASE KINASE KINASE 20-RELATED"/>
    <property type="match status" value="1"/>
</dbReference>
<gene>
    <name evidence="6" type="ORF">GCM10009550_13510</name>
</gene>
<organism evidence="6 7">
    <name type="scientific">Actinocorallia libanotica</name>
    <dbReference type="NCBI Taxonomy" id="46162"/>
    <lineage>
        <taxon>Bacteria</taxon>
        <taxon>Bacillati</taxon>
        <taxon>Actinomycetota</taxon>
        <taxon>Actinomycetes</taxon>
        <taxon>Streptosporangiales</taxon>
        <taxon>Thermomonosporaceae</taxon>
        <taxon>Actinocorallia</taxon>
    </lineage>
</organism>
<evidence type="ECO:0000256" key="1">
    <source>
        <dbReference type="ARBA" id="ARBA00022679"/>
    </source>
</evidence>
<dbReference type="Proteomes" id="UP001500665">
    <property type="component" value="Unassembled WGS sequence"/>
</dbReference>
<dbReference type="Gene3D" id="3.30.200.20">
    <property type="entry name" value="Phosphorylase Kinase, domain 1"/>
    <property type="match status" value="1"/>
</dbReference>
<dbReference type="PROSITE" id="PS50011">
    <property type="entry name" value="PROTEIN_KINASE_DOM"/>
    <property type="match status" value="1"/>
</dbReference>
<reference evidence="7" key="1">
    <citation type="journal article" date="2019" name="Int. J. Syst. Evol. Microbiol.">
        <title>The Global Catalogue of Microorganisms (GCM) 10K type strain sequencing project: providing services to taxonomists for standard genome sequencing and annotation.</title>
        <authorList>
            <consortium name="The Broad Institute Genomics Platform"/>
            <consortium name="The Broad Institute Genome Sequencing Center for Infectious Disease"/>
            <person name="Wu L."/>
            <person name="Ma J."/>
        </authorList>
    </citation>
    <scope>NUCLEOTIDE SEQUENCE [LARGE SCALE GENOMIC DNA]</scope>
    <source>
        <strain evidence="7">JCM 10696</strain>
    </source>
</reference>
<dbReference type="SUPFAM" id="SSF56112">
    <property type="entry name" value="Protein kinase-like (PK-like)"/>
    <property type="match status" value="1"/>
</dbReference>